<dbReference type="InterPro" id="IPR043502">
    <property type="entry name" value="DNA/RNA_pol_sf"/>
</dbReference>
<dbReference type="Proteomes" id="UP000324800">
    <property type="component" value="Unassembled WGS sequence"/>
</dbReference>
<sequence>MGIQNRTKEDIHTLEIFPSTPMEEILQPQPDTGMGGKTIRYLEMWKQAKGVEFIQKGFFLLFKNEDSEKRLQEKLRICPFLGSREEEIAYTEKLEENQRENIIEQIHPDQAKWFNPIFMIPNPHQKWGKILDANSLNKEIQTIHFEIIGTDHISNTQTIPSIRSNGESLLIQINAAWNAAIPNLPRTSASNGPNENTERVIHKDFELRGRSAPPTLEQRKIAKIILDNNGNLGSIWVDNSLGEIRNRTKTTDQLPILSLRIEKNVFKDGRPKETRTTFLTKEIYQINSETNPNQGQVPCINNRQTKLFKSPGKRSFLLLKVK</sequence>
<dbReference type="EMBL" id="SNRW01000833">
    <property type="protein sequence ID" value="KAA6399029.1"/>
    <property type="molecule type" value="Genomic_DNA"/>
</dbReference>
<accession>A0A5J4WXR5</accession>
<dbReference type="Gene3D" id="3.10.10.10">
    <property type="entry name" value="HIV Type 1 Reverse Transcriptase, subunit A, domain 1"/>
    <property type="match status" value="1"/>
</dbReference>
<evidence type="ECO:0000313" key="1">
    <source>
        <dbReference type="EMBL" id="KAA6399029.1"/>
    </source>
</evidence>
<reference evidence="1 2" key="1">
    <citation type="submission" date="2019-03" db="EMBL/GenBank/DDBJ databases">
        <title>Single cell metagenomics reveals metabolic interactions within the superorganism composed of flagellate Streblomastix strix and complex community of Bacteroidetes bacteria on its surface.</title>
        <authorList>
            <person name="Treitli S.C."/>
            <person name="Kolisko M."/>
            <person name="Husnik F."/>
            <person name="Keeling P."/>
            <person name="Hampl V."/>
        </authorList>
    </citation>
    <scope>NUCLEOTIDE SEQUENCE [LARGE SCALE GENOMIC DNA]</scope>
    <source>
        <strain evidence="1">ST1C</strain>
    </source>
</reference>
<dbReference type="SUPFAM" id="SSF56672">
    <property type="entry name" value="DNA/RNA polymerases"/>
    <property type="match status" value="1"/>
</dbReference>
<proteinExistence type="predicted"/>
<evidence type="ECO:0000313" key="2">
    <source>
        <dbReference type="Proteomes" id="UP000324800"/>
    </source>
</evidence>
<organism evidence="1 2">
    <name type="scientific">Streblomastix strix</name>
    <dbReference type="NCBI Taxonomy" id="222440"/>
    <lineage>
        <taxon>Eukaryota</taxon>
        <taxon>Metamonada</taxon>
        <taxon>Preaxostyla</taxon>
        <taxon>Oxymonadida</taxon>
        <taxon>Streblomastigidae</taxon>
        <taxon>Streblomastix</taxon>
    </lineage>
</organism>
<name>A0A5J4WXR5_9EUKA</name>
<comment type="caution">
    <text evidence="1">The sequence shown here is derived from an EMBL/GenBank/DDBJ whole genome shotgun (WGS) entry which is preliminary data.</text>
</comment>
<protein>
    <submittedName>
        <fullName evidence="1">Uncharacterized protein</fullName>
    </submittedName>
</protein>
<dbReference type="OrthoDB" id="10068564at2759"/>
<dbReference type="AlphaFoldDB" id="A0A5J4WXR5"/>
<gene>
    <name evidence="1" type="ORF">EZS28_005446</name>
</gene>